<dbReference type="Gene3D" id="2.40.30.10">
    <property type="entry name" value="Translation factors"/>
    <property type="match status" value="1"/>
</dbReference>
<dbReference type="PANTHER" id="PTHR30157:SF0">
    <property type="entry name" value="NADPH-DEPENDENT FERRIC-CHELATE REDUCTASE"/>
    <property type="match status" value="1"/>
</dbReference>
<dbReference type="InterPro" id="IPR039261">
    <property type="entry name" value="FNR_nucleotide-bd"/>
</dbReference>
<dbReference type="EMBL" id="AP014862">
    <property type="protein sequence ID" value="BAU74435.1"/>
    <property type="molecule type" value="Genomic_DNA"/>
</dbReference>
<dbReference type="Pfam" id="PF08021">
    <property type="entry name" value="FAD_binding_9"/>
    <property type="match status" value="1"/>
</dbReference>
<keyword evidence="4" id="KW-1185">Reference proteome</keyword>
<dbReference type="Proteomes" id="UP000218554">
    <property type="component" value="Chromosome"/>
</dbReference>
<dbReference type="GO" id="GO:0016491">
    <property type="term" value="F:oxidoreductase activity"/>
    <property type="evidence" value="ECO:0007669"/>
    <property type="project" value="InterPro"/>
</dbReference>
<dbReference type="Gene3D" id="3.40.50.80">
    <property type="entry name" value="Nucleotide-binding domain of ferredoxin-NADP reductase (FNR) module"/>
    <property type="match status" value="1"/>
</dbReference>
<dbReference type="PANTHER" id="PTHR30157">
    <property type="entry name" value="FERRIC REDUCTASE, NADPH-DEPENDENT"/>
    <property type="match status" value="1"/>
</dbReference>
<reference evidence="3 4" key="2">
    <citation type="journal article" date="2017" name="Int. J. Syst. Evol. Microbiol.">
        <title>Pseudomonas furukawaii sp. nov., a polychlorinated biphenyl-degrading bacterium isolated from biphenyl-contaminated soil in Japan.</title>
        <authorList>
            <person name="Kimura N."/>
            <person name="Watanabe T."/>
            <person name="Suenaga H."/>
            <person name="Fujihara H."/>
            <person name="Futagami T."/>
            <person name="Goto M."/>
            <person name="Hanada S."/>
            <person name="Hirose J."/>
        </authorList>
    </citation>
    <scope>NUCLEOTIDE SEQUENCE [LARGE SCALE GENOMIC DNA]</scope>
    <source>
        <strain evidence="4">DSM 10086 / NBRC 110670 / KF707</strain>
    </source>
</reference>
<evidence type="ECO:0000313" key="3">
    <source>
        <dbReference type="EMBL" id="BAU74435.1"/>
    </source>
</evidence>
<evidence type="ECO:0000313" key="4">
    <source>
        <dbReference type="Proteomes" id="UP000218554"/>
    </source>
</evidence>
<dbReference type="InterPro" id="IPR017938">
    <property type="entry name" value="Riboflavin_synthase-like_b-brl"/>
</dbReference>
<feature type="domain" description="FAD-binding FR-type" evidence="2">
    <location>
        <begin position="17"/>
        <end position="121"/>
    </location>
</feature>
<sequence>MESKRPQRRVQRVRHELCRRDVQVARIEPVGTAFLAITFTGEALADFVSLGFDDHVKFIFENADGETLMRDYTPRHFDREKRELTLEFALHGDGDASNWAEAATPGQSAIIGGPRGSMVVPVDFEWHLLVGDSSALPAIHRRLEELPAEARVIVVALATEPGERREMSTAAQLDLHWVASNDALIDRLRELPLPSGEGFAWGAGEAATMKRLRGVLVDEKRHPKDAMRVAAYWRQGAAGFHEELTG</sequence>
<dbReference type="InterPro" id="IPR039374">
    <property type="entry name" value="SIP_fam"/>
</dbReference>
<proteinExistence type="inferred from homology"/>
<dbReference type="InterPro" id="IPR007037">
    <property type="entry name" value="SIP_rossman_dom"/>
</dbReference>
<dbReference type="InterPro" id="IPR013113">
    <property type="entry name" value="SIP_FAD-bd"/>
</dbReference>
<dbReference type="InterPro" id="IPR017927">
    <property type="entry name" value="FAD-bd_FR_type"/>
</dbReference>
<organism evidence="3 4">
    <name type="scientific">Metapseudomonas furukawaii</name>
    <name type="common">Pseudomonas furukawaii</name>
    <dbReference type="NCBI Taxonomy" id="1149133"/>
    <lineage>
        <taxon>Bacteria</taxon>
        <taxon>Pseudomonadati</taxon>
        <taxon>Pseudomonadota</taxon>
        <taxon>Gammaproteobacteria</taxon>
        <taxon>Pseudomonadales</taxon>
        <taxon>Pseudomonadaceae</taxon>
        <taxon>Metapseudomonas</taxon>
    </lineage>
</organism>
<dbReference type="CDD" id="cd06193">
    <property type="entry name" value="siderophore_interacting"/>
    <property type="match status" value="1"/>
</dbReference>
<dbReference type="PROSITE" id="PS51384">
    <property type="entry name" value="FAD_FR"/>
    <property type="match status" value="1"/>
</dbReference>
<name>A0AAD1C080_METFU</name>
<accession>A0AAD1C080</accession>
<dbReference type="RefSeq" id="WP_004421716.1">
    <property type="nucleotide sequence ID" value="NZ_AJMR01000170.1"/>
</dbReference>
<protein>
    <submittedName>
        <fullName evidence="3">Iron-chelator utilization protein</fullName>
    </submittedName>
</protein>
<reference evidence="4" key="1">
    <citation type="submission" date="2015-05" db="EMBL/GenBank/DDBJ databases">
        <title>Draft genome sequencing of a biphenyl-degrading bacterium, Pseudomonas balearica KF707 (=NBRC110670).</title>
        <authorList>
            <person name="Kimura N."/>
            <person name="Hirose J."/>
            <person name="Watanabe T."/>
            <person name="Suenaga H."/>
            <person name="Fujihara H."/>
            <person name="Noguchi M."/>
            <person name="Hashimoto M."/>
            <person name="Shimodaira J."/>
            <person name="Tsuchikane K."/>
            <person name="Hosoyama A."/>
            <person name="Yamazoe A."/>
            <person name="Fujita N."/>
            <person name="Furukawa K."/>
        </authorList>
    </citation>
    <scope>NUCLEOTIDE SEQUENCE [LARGE SCALE GENOMIC DNA]</scope>
    <source>
        <strain evidence="4">DSM 10086 / NBRC 110670 / KF707</strain>
    </source>
</reference>
<evidence type="ECO:0000259" key="2">
    <source>
        <dbReference type="PROSITE" id="PS51384"/>
    </source>
</evidence>
<comment type="similarity">
    <text evidence="1">Belongs to the SIP oxidoreductase family.</text>
</comment>
<dbReference type="Pfam" id="PF04954">
    <property type="entry name" value="SIP"/>
    <property type="match status" value="1"/>
</dbReference>
<dbReference type="SUPFAM" id="SSF63380">
    <property type="entry name" value="Riboflavin synthase domain-like"/>
    <property type="match status" value="1"/>
</dbReference>
<evidence type="ECO:0000256" key="1">
    <source>
        <dbReference type="ARBA" id="ARBA00035644"/>
    </source>
</evidence>
<dbReference type="AlphaFoldDB" id="A0AAD1C080"/>
<dbReference type="KEGG" id="pfuw:KF707C_27470"/>
<gene>
    <name evidence="3" type="ORF">KF707C_27470</name>
</gene>